<evidence type="ECO:0000259" key="5">
    <source>
        <dbReference type="Pfam" id="PF02782"/>
    </source>
</evidence>
<comment type="similarity">
    <text evidence="1">Belongs to the FGGY kinase family.</text>
</comment>
<name>N0E6G5_9MICO</name>
<dbReference type="AlphaFoldDB" id="N0E6G5"/>
<keyword evidence="3 6" id="KW-0418">Kinase</keyword>
<dbReference type="Pfam" id="PF00370">
    <property type="entry name" value="FGGY_N"/>
    <property type="match status" value="1"/>
</dbReference>
<dbReference type="PANTHER" id="PTHR43095">
    <property type="entry name" value="SUGAR KINASE"/>
    <property type="match status" value="1"/>
</dbReference>
<dbReference type="GO" id="GO:0016301">
    <property type="term" value="F:kinase activity"/>
    <property type="evidence" value="ECO:0007669"/>
    <property type="project" value="UniProtKB-KW"/>
</dbReference>
<dbReference type="InterPro" id="IPR000577">
    <property type="entry name" value="Carb_kinase_FGGY"/>
</dbReference>
<dbReference type="InterPro" id="IPR018485">
    <property type="entry name" value="FGGY_C"/>
</dbReference>
<evidence type="ECO:0000256" key="2">
    <source>
        <dbReference type="ARBA" id="ARBA00022679"/>
    </source>
</evidence>
<dbReference type="InterPro" id="IPR050406">
    <property type="entry name" value="FGGY_Carb_Kinase"/>
</dbReference>
<dbReference type="Proteomes" id="UP000013167">
    <property type="component" value="Unassembled WGS sequence"/>
</dbReference>
<dbReference type="STRING" id="1193181.BN10_970009"/>
<feature type="domain" description="Carbohydrate kinase FGGY C-terminal" evidence="5">
    <location>
        <begin position="309"/>
        <end position="454"/>
    </location>
</feature>
<evidence type="ECO:0000313" key="7">
    <source>
        <dbReference type="Proteomes" id="UP000013167"/>
    </source>
</evidence>
<organism evidence="6 7">
    <name type="scientific">Phycicoccus elongatus Lp2</name>
    <dbReference type="NCBI Taxonomy" id="1193181"/>
    <lineage>
        <taxon>Bacteria</taxon>
        <taxon>Bacillati</taxon>
        <taxon>Actinomycetota</taxon>
        <taxon>Actinomycetes</taxon>
        <taxon>Micrococcales</taxon>
        <taxon>Intrasporangiaceae</taxon>
        <taxon>Phycicoccus</taxon>
    </lineage>
</organism>
<evidence type="ECO:0000256" key="1">
    <source>
        <dbReference type="ARBA" id="ARBA00009156"/>
    </source>
</evidence>
<dbReference type="OrthoDB" id="9782710at2"/>
<dbReference type="InterPro" id="IPR043129">
    <property type="entry name" value="ATPase_NBD"/>
</dbReference>
<dbReference type="EMBL" id="CAIZ01000171">
    <property type="protein sequence ID" value="CCH71504.1"/>
    <property type="molecule type" value="Genomic_DNA"/>
</dbReference>
<protein>
    <submittedName>
        <fullName evidence="6">Putative sugar kinase</fullName>
        <ecNumber evidence="6">2.7.1.-</ecNumber>
    </submittedName>
</protein>
<dbReference type="EC" id="2.7.1.-" evidence="6"/>
<feature type="domain" description="Carbohydrate kinase FGGY N-terminal" evidence="4">
    <location>
        <begin position="11"/>
        <end position="231"/>
    </location>
</feature>
<dbReference type="PIRSF" id="PIRSF000538">
    <property type="entry name" value="GlpK"/>
    <property type="match status" value="1"/>
</dbReference>
<comment type="caution">
    <text evidence="6">The sequence shown here is derived from an EMBL/GenBank/DDBJ whole genome shotgun (WGS) entry which is preliminary data.</text>
</comment>
<proteinExistence type="inferred from homology"/>
<accession>N0E6G5</accession>
<sequence length="499" mass="52072">MAGDPGSAPRVIALDIGSSATRGCVFDTTGRPIGKRAKQEHAFTTAADGTATVDAVTVAHEVAAVLDQLVERANGPIAGVALDTFASSLVGVDAHGNALTPCFTYADGRCAAEVHQLRSELDEADVQQQTGCRIHASYLPARLLWLRRTQPSVFSAAHRWVSLGEFVHLALLGTARIGTSSAAWTGMLDRHTGQWDAALLGHIGISTDLLSPIADPDQPYQAIDDRVARRWPHLAEAVWFPPIADGLASNIGLGAADGATVALTAATSGAMRTLVTGIPATVPTGLWCYRIDARRNLVGGALNDVGRVATWIDETLDLGEADLDDIVAAPPSDTTPLMVPFLTGERSTGWAARARASFANVTAASTGPAMARAAFEGVATSYRRIAGQLVEVSGTHSETDVHGRNHGPRRIHAGGGLLSGIPSFATILANALELPVIPVTTERTTLRGTALLALEALAPGSVPPPPDLAEAIEPDPAQAAHYARQAALFDRLVTGQATE</sequence>
<gene>
    <name evidence="6" type="ORF">BN10_970009</name>
</gene>
<keyword evidence="7" id="KW-1185">Reference proteome</keyword>
<dbReference type="Gene3D" id="3.30.420.40">
    <property type="match status" value="2"/>
</dbReference>
<dbReference type="Pfam" id="PF02782">
    <property type="entry name" value="FGGY_C"/>
    <property type="match status" value="1"/>
</dbReference>
<dbReference type="HOGENOM" id="CLU_009281_3_2_11"/>
<dbReference type="PANTHER" id="PTHR43095:SF2">
    <property type="entry name" value="GLUCONOKINASE"/>
    <property type="match status" value="1"/>
</dbReference>
<dbReference type="SUPFAM" id="SSF53067">
    <property type="entry name" value="Actin-like ATPase domain"/>
    <property type="match status" value="2"/>
</dbReference>
<evidence type="ECO:0000256" key="3">
    <source>
        <dbReference type="ARBA" id="ARBA00022777"/>
    </source>
</evidence>
<dbReference type="GO" id="GO:0005975">
    <property type="term" value="P:carbohydrate metabolic process"/>
    <property type="evidence" value="ECO:0007669"/>
    <property type="project" value="InterPro"/>
</dbReference>
<evidence type="ECO:0000313" key="6">
    <source>
        <dbReference type="EMBL" id="CCH71504.1"/>
    </source>
</evidence>
<dbReference type="InterPro" id="IPR018484">
    <property type="entry name" value="FGGY_N"/>
</dbReference>
<dbReference type="CDD" id="cd07770">
    <property type="entry name" value="ASKHA_NBD_FGGY_GntK"/>
    <property type="match status" value="1"/>
</dbReference>
<dbReference type="eggNOG" id="COG1070">
    <property type="taxonomic scope" value="Bacteria"/>
</dbReference>
<evidence type="ECO:0000259" key="4">
    <source>
        <dbReference type="Pfam" id="PF00370"/>
    </source>
</evidence>
<keyword evidence="2 6" id="KW-0808">Transferase</keyword>
<reference evidence="6 7" key="1">
    <citation type="journal article" date="2013" name="ISME J.">
        <title>A metabolic model for members of the genus Tetrasphaera involved in enhanced biological phosphorus removal.</title>
        <authorList>
            <person name="Kristiansen R."/>
            <person name="Nguyen H.T.T."/>
            <person name="Saunders A.M."/>
            <person name="Nielsen J.L."/>
            <person name="Wimmer R."/>
            <person name="Le V.Q."/>
            <person name="McIlroy S.J."/>
            <person name="Petrovski S."/>
            <person name="Seviour R.J."/>
            <person name="Calteau A."/>
            <person name="Nielsen K.L."/>
            <person name="Nielsen P.H."/>
        </authorList>
    </citation>
    <scope>NUCLEOTIDE SEQUENCE [LARGE SCALE GENOMIC DNA]</scope>
    <source>
        <strain evidence="6 7">Lp2</strain>
    </source>
</reference>
<dbReference type="RefSeq" id="WP_010851330.1">
    <property type="nucleotide sequence ID" value="NZ_HF570956.1"/>
</dbReference>